<name>A0A8E0S2D6_9TREM</name>
<sequence>MLISMLIIFESFLFCYRVYLFFFSWSSSTAATTKTKHLEDENMKWWSHEKLTTKLCGCLIDTALAVRSHANNPSMTTSETYKSLSALITDVRLASYGTLMSSSRNLSCHSEFEGGLINESSLCAWLIRSDLLLCPRSRYLTESDLVDCRANTVSESSWRHLLAHPDGQDARLNSGLQSCRWACDTRNFQLARRLMLRELEALSFIDKSPGRTADNDLETLYKLIRSIKFTDGTQLSQIQRLLFTDCLAQLLWSAESKSTSFDPKLAALDTLSRGLRTAILEEVTPDSLRHAARCHASTRVALRLFDWLESPVQQMNDKTWIERISCEHSDVNHKSCPITNSVVSNLNFFSRLVDEPWVNGLPLVPSADLPPSSQSSARSGSHHIHDNHRIWLSRLLMMTTRLAPNGSSSAAWLRMANWCYAHGQTMVKQTRSMAKDMLNKPSKWTDPQIALKSTNCLVLQLQDYQSVATALQEHGFSTSSYSIEEDQAAKDSHIPMVIASLLTFLAPDQHTSVSTESVVNDERNETGSLPNLQLIKLCPDEETNQSICEQLSQHLHQTLPQLFPSPKSIPTDLLKTLHQLVIGLTQRQYTLHTSAAQAYATYLTVAGQRATPDIARTEEPITKLDTTTATLKLLDLLSCPSRALRNLIAGFLMHGEPASQARDLNSLTYGPGRGSRHLRGTHGPGATLGGPAIWEACLHQVLVRLSLPDPTIRTCLVALLTRLILTDPESGLTPARWRCSSLRFAAHLVFPSVVAAMDSTDKPVKANPLSLKLQRLTLLWEELWLGCLLQHLDELTKKVTLWESEMKRSVHLSDFGHQSDSDNNLADKENRVTWPTPENTLESTTKGDPLYTSSVKDVLRIKFVAVAQPTLDLIGRLSSLTLDVQPETPHEEWFQKAFGPVIRQLRENLTQPSELTDGKYLLNSVRQLIEQLQSVHQISSGKNNRALHADGESRMLLHPARPSLGCVFHLSLSHLSPRLTQMQFGDQADATEFSTRVGIPLPGRPELQSAHLINRVAILPTKTKPKRLLFRARNGQTYPYLLKGLEDLRLDDRIMRLFELVNVALAQQKDVDLTQLNQMCARTYAITPLGVRAGLLQMVHGAIPLFSLYKRWQIRSTKPFGTPEDSDPRAVQILRPGELFHSRLKESLLAADLPYHPQARSTWPIETLRDVFLSLEASTPGDLLSRELWAANPSAASWWSTSRTFGRSIGVMSMLGYLVGLGDRHLDNLLADLTTGHIIHIDYNVCFDKGRTLRVAERVPFRLTHILRHTLGPLAQGHLVRGTFRVSLEKTLSVARSVIDPFLIQLKAFLIDPLVDWQDKKQPGSSSNVMVTDFTHLSAYYGGGSSAAQNHYWASCMRKRSRVSAELRTWAGLLATRLYDMYHSTCLQDVCSALRTARSCFRVWVTWCQISRELAEAEQNQKMLTNSVTTSLRAAEIRCKNYEAASTSVLQLRSSLCDQLAKWKAEVPPRCQVFSKLYDPVWLPTLMATQTSANSELSSVLTKYYLLARVYLAHPGLFADDNESWTQELSELQATLAQFVDGTESLDACLDRFSHLHYQKLSREPNKQLVTLLEEAVHRSRCTISELQDSFQNSHATTGSTVNQVIRAESDNLHLFIYDQGVFGISAYVWALIDYLPAVIANILSLETEFDNESHARASGESSQSTSELTVFSQLAFSAEYLTALFTVLHNQLTGAFQFAAGFEMDMQRDIAFMYAVRDAAVCISQLHTNLVRLLLLPETELALIDATSTTNDGECVDLIEQFTSLMAQYVTESDSLSLKDRVNHILLACRNTLTSRDVRLHQVLLAVHLALTNTTTQLEEISVRIRELNLTEPTWFYVDIVAQSVSNLLSRCSNWRSGATSLWGWEQANASDSQKMELESGFRCSWVDEVYAMGLMAFVSILEEGRAHWSAIRGTSSVPTQDIVLNHSCEAIDRFVSRLVSRTGLASLVGFASGRLFCSLVEDTGVPIRRLLMENEHNAKVSGVHNVVLQLSAEKLAETAALHLASVQPMAVHHLHSSASTLIQSLAIHANQANEEFVSTVKLDLARRHFDRLQQSLTVLKWISPQEIKPPEKSEPRGDTEMSEQFNSIQSTTISYILSALKQAVANAGGTDSGDVDLANLSLREVAISVCFSEETRIFGIESYPGYIESLRLLKELKTALLEEANYSSQLTELDKTLLVLKSKYNLTWPAVDWLDQHCALQTEEATKNACTLRAQLQADVRAAKTRFSQAHSEIMRIKSELLTSSPKTDDGETFSTSNNNQPTAVANRYMNKRSSGKHARSNLSSSPGLTVSSTANDLSVAASTKVSSLAIRLRSALTALQSQRLTELRQLVKLLSRYESARTQIAIHEAPALNRVWINWLDKHQTWTNHVLTMLRQLSKFLSQLGSSTQSNSQNDSNTKLQPCTKHPDELTDLQSEAEIADRLMHDCLSIHSDLWSSLLEPLFQAIEQTVKSDDSLSNLVSQLLNPVQSKMRELVTYDLDHYQQLVVQSEGTIVDVTHNLDIELANEQELNTINPLALEVWCRTRDRLLGHDPLLAPYRTEPNSATVHADDMTGDVDGSADIGRGMPVHEQVESCIRAATDIDNLALMYEGWTAWV</sequence>
<proteinExistence type="predicted"/>
<feature type="compositionally biased region" description="Low complexity" evidence="1">
    <location>
        <begin position="2389"/>
        <end position="2401"/>
    </location>
</feature>
<feature type="region of interest" description="Disordered" evidence="1">
    <location>
        <begin position="2389"/>
        <end position="2409"/>
    </location>
</feature>
<protein>
    <submittedName>
        <fullName evidence="4">Serine/threonine-protein kinase SMG1</fullName>
    </submittedName>
</protein>
<feature type="compositionally biased region" description="Polar residues" evidence="1">
    <location>
        <begin position="2283"/>
        <end position="2293"/>
    </location>
</feature>
<comment type="caution">
    <text evidence="4">The sequence shown here is derived from an EMBL/GenBank/DDBJ whole genome shotgun (WGS) entry which is preliminary data.</text>
</comment>
<dbReference type="InterPro" id="IPR000403">
    <property type="entry name" value="PI3/4_kinase_cat_dom"/>
</dbReference>
<dbReference type="PROSITE" id="PS50290">
    <property type="entry name" value="PI3_4_KINASE_3"/>
    <property type="match status" value="1"/>
</dbReference>
<evidence type="ECO:0000256" key="1">
    <source>
        <dbReference type="SAM" id="MobiDB-lite"/>
    </source>
</evidence>
<dbReference type="SMART" id="SM00146">
    <property type="entry name" value="PI3Kc"/>
    <property type="match status" value="1"/>
</dbReference>
<dbReference type="GO" id="GO:0005737">
    <property type="term" value="C:cytoplasm"/>
    <property type="evidence" value="ECO:0007669"/>
    <property type="project" value="TreeGrafter"/>
</dbReference>
<feature type="region of interest" description="Disordered" evidence="1">
    <location>
        <begin position="2241"/>
        <end position="2293"/>
    </location>
</feature>
<dbReference type="SUPFAM" id="SSF56112">
    <property type="entry name" value="Protein kinase-like (PK-like)"/>
    <property type="match status" value="1"/>
</dbReference>
<feature type="compositionally biased region" description="Basic and acidic residues" evidence="1">
    <location>
        <begin position="819"/>
        <end position="831"/>
    </location>
</feature>
<dbReference type="PROSITE" id="PS51190">
    <property type="entry name" value="FATC"/>
    <property type="match status" value="1"/>
</dbReference>
<dbReference type="GO" id="GO:0016242">
    <property type="term" value="P:negative regulation of macroautophagy"/>
    <property type="evidence" value="ECO:0007669"/>
    <property type="project" value="TreeGrafter"/>
</dbReference>
<dbReference type="GO" id="GO:0004674">
    <property type="term" value="F:protein serine/threonine kinase activity"/>
    <property type="evidence" value="ECO:0007669"/>
    <property type="project" value="TreeGrafter"/>
</dbReference>
<reference evidence="4" key="1">
    <citation type="submission" date="2019-05" db="EMBL/GenBank/DDBJ databases">
        <title>Annotation for the trematode Fasciolopsis buski.</title>
        <authorList>
            <person name="Choi Y.-J."/>
        </authorList>
    </citation>
    <scope>NUCLEOTIDE SEQUENCE</scope>
    <source>
        <strain evidence="4">HT</strain>
        <tissue evidence="4">Whole worm</tissue>
    </source>
</reference>
<dbReference type="GO" id="GO:0031932">
    <property type="term" value="C:TORC2 complex"/>
    <property type="evidence" value="ECO:0007669"/>
    <property type="project" value="TreeGrafter"/>
</dbReference>
<dbReference type="SMART" id="SM01343">
    <property type="entry name" value="FATC"/>
    <property type="match status" value="1"/>
</dbReference>
<keyword evidence="5" id="KW-1185">Reference proteome</keyword>
<feature type="domain" description="FATC" evidence="3">
    <location>
        <begin position="2567"/>
        <end position="2599"/>
    </location>
</feature>
<dbReference type="Gene3D" id="3.30.1010.10">
    <property type="entry name" value="Phosphatidylinositol 3-kinase Catalytic Subunit, Chain A, domain 4"/>
    <property type="match status" value="1"/>
</dbReference>
<feature type="domain" description="PI3K/PI4K catalytic" evidence="2">
    <location>
        <begin position="1012"/>
        <end position="1360"/>
    </location>
</feature>
<dbReference type="PANTHER" id="PTHR11139">
    <property type="entry name" value="ATAXIA TELANGIECTASIA MUTATED ATM -RELATED"/>
    <property type="match status" value="1"/>
</dbReference>
<evidence type="ECO:0000313" key="4">
    <source>
        <dbReference type="EMBL" id="KAA0194330.1"/>
    </source>
</evidence>
<dbReference type="Pfam" id="PF00454">
    <property type="entry name" value="PI3_PI4_kinase"/>
    <property type="match status" value="1"/>
</dbReference>
<evidence type="ECO:0000313" key="5">
    <source>
        <dbReference type="Proteomes" id="UP000728185"/>
    </source>
</evidence>
<dbReference type="GO" id="GO:0005634">
    <property type="term" value="C:nucleus"/>
    <property type="evidence" value="ECO:0007669"/>
    <property type="project" value="TreeGrafter"/>
</dbReference>
<dbReference type="OrthoDB" id="10065496at2759"/>
<dbReference type="EMBL" id="LUCM01004448">
    <property type="protein sequence ID" value="KAA0194330.1"/>
    <property type="molecule type" value="Genomic_DNA"/>
</dbReference>
<evidence type="ECO:0000259" key="2">
    <source>
        <dbReference type="PROSITE" id="PS50290"/>
    </source>
</evidence>
<evidence type="ECO:0000259" key="3">
    <source>
        <dbReference type="PROSITE" id="PS51190"/>
    </source>
</evidence>
<dbReference type="InterPro" id="IPR050517">
    <property type="entry name" value="DDR_Repair_Kinase"/>
</dbReference>
<dbReference type="Pfam" id="PF02260">
    <property type="entry name" value="FATC"/>
    <property type="match status" value="1"/>
</dbReference>
<dbReference type="InterPro" id="IPR036940">
    <property type="entry name" value="PI3/4_kinase_cat_sf"/>
</dbReference>
<dbReference type="PANTHER" id="PTHR11139:SF71">
    <property type="entry name" value="SERINE_THREONINE-PROTEIN KINASE SMG1"/>
    <property type="match status" value="1"/>
</dbReference>
<feature type="compositionally biased region" description="Basic residues" evidence="1">
    <location>
        <begin position="2272"/>
        <end position="2282"/>
    </location>
</feature>
<accession>A0A8E0S2D6</accession>
<dbReference type="SMART" id="SM01345">
    <property type="entry name" value="Rapamycin_bind"/>
    <property type="match status" value="1"/>
</dbReference>
<dbReference type="Gene3D" id="1.10.1070.11">
    <property type="entry name" value="Phosphatidylinositol 3-/4-kinase, catalytic domain"/>
    <property type="match status" value="1"/>
</dbReference>
<organism evidence="4 5">
    <name type="scientific">Fasciolopsis buskii</name>
    <dbReference type="NCBI Taxonomy" id="27845"/>
    <lineage>
        <taxon>Eukaryota</taxon>
        <taxon>Metazoa</taxon>
        <taxon>Spiralia</taxon>
        <taxon>Lophotrochozoa</taxon>
        <taxon>Platyhelminthes</taxon>
        <taxon>Trematoda</taxon>
        <taxon>Digenea</taxon>
        <taxon>Plagiorchiida</taxon>
        <taxon>Echinostomata</taxon>
        <taxon>Echinostomatoidea</taxon>
        <taxon>Fasciolidae</taxon>
        <taxon>Fasciolopsis</taxon>
    </lineage>
</organism>
<feature type="compositionally biased region" description="Polar residues" evidence="1">
    <location>
        <begin position="2255"/>
        <end position="2266"/>
    </location>
</feature>
<keyword evidence="4" id="KW-0808">Transferase</keyword>
<feature type="region of interest" description="Disordered" evidence="1">
    <location>
        <begin position="819"/>
        <end position="847"/>
    </location>
</feature>
<feature type="compositionally biased region" description="Polar residues" evidence="1">
    <location>
        <begin position="836"/>
        <end position="847"/>
    </location>
</feature>
<dbReference type="GO" id="GO:0031929">
    <property type="term" value="P:TOR signaling"/>
    <property type="evidence" value="ECO:0007669"/>
    <property type="project" value="TreeGrafter"/>
</dbReference>
<dbReference type="Proteomes" id="UP000728185">
    <property type="component" value="Unassembled WGS sequence"/>
</dbReference>
<dbReference type="InterPro" id="IPR011009">
    <property type="entry name" value="Kinase-like_dom_sf"/>
</dbReference>
<dbReference type="InterPro" id="IPR003152">
    <property type="entry name" value="FATC_dom"/>
</dbReference>
<keyword evidence="4" id="KW-0418">Kinase</keyword>
<gene>
    <name evidence="4" type="ORF">FBUS_04044</name>
</gene>
<dbReference type="GO" id="GO:0031931">
    <property type="term" value="C:TORC1 complex"/>
    <property type="evidence" value="ECO:0007669"/>
    <property type="project" value="TreeGrafter"/>
</dbReference>